<evidence type="ECO:0000313" key="1">
    <source>
        <dbReference type="EMBL" id="CAF4829076.1"/>
    </source>
</evidence>
<organism evidence="1 2">
    <name type="scientific">Rotaria socialis</name>
    <dbReference type="NCBI Taxonomy" id="392032"/>
    <lineage>
        <taxon>Eukaryota</taxon>
        <taxon>Metazoa</taxon>
        <taxon>Spiralia</taxon>
        <taxon>Gnathifera</taxon>
        <taxon>Rotifera</taxon>
        <taxon>Eurotatoria</taxon>
        <taxon>Bdelloidea</taxon>
        <taxon>Philodinida</taxon>
        <taxon>Philodinidae</taxon>
        <taxon>Rotaria</taxon>
    </lineage>
</organism>
<accession>A0A821QMV6</accession>
<dbReference type="Proteomes" id="UP000663873">
    <property type="component" value="Unassembled WGS sequence"/>
</dbReference>
<dbReference type="AlphaFoldDB" id="A0A821QMV6"/>
<feature type="non-terminal residue" evidence="1">
    <location>
        <position position="1"/>
    </location>
</feature>
<reference evidence="1" key="1">
    <citation type="submission" date="2021-02" db="EMBL/GenBank/DDBJ databases">
        <authorList>
            <person name="Nowell W R."/>
        </authorList>
    </citation>
    <scope>NUCLEOTIDE SEQUENCE</scope>
</reference>
<name>A0A821QMV6_9BILA</name>
<protein>
    <submittedName>
        <fullName evidence="1">Uncharacterized protein</fullName>
    </submittedName>
</protein>
<comment type="caution">
    <text evidence="1">The sequence shown here is derived from an EMBL/GenBank/DDBJ whole genome shotgun (WGS) entry which is preliminary data.</text>
</comment>
<dbReference type="EMBL" id="CAJOBP010054960">
    <property type="protein sequence ID" value="CAF4829076.1"/>
    <property type="molecule type" value="Genomic_DNA"/>
</dbReference>
<evidence type="ECO:0000313" key="2">
    <source>
        <dbReference type="Proteomes" id="UP000663873"/>
    </source>
</evidence>
<proteinExistence type="predicted"/>
<keyword evidence="2" id="KW-1185">Reference proteome</keyword>
<sequence>ITVVIKPKSKKKIRVFPLVSAHQQQPRLRTNETYDIFMNTYEKERFTNNNELRDRLRGHIGPCALRSLTYFDVGTSFLSDSLHNIYHGVMVSSSSKIFL</sequence>
<gene>
    <name evidence="1" type="ORF">UJA718_LOCUS42525</name>
</gene>